<reference evidence="2 3" key="1">
    <citation type="submission" date="2024-02" db="EMBL/GenBank/DDBJ databases">
        <title>Bacteria isolated from the canopy kelp, Nereocystis luetkeana.</title>
        <authorList>
            <person name="Pfister C.A."/>
            <person name="Younker I.T."/>
            <person name="Light S.H."/>
        </authorList>
    </citation>
    <scope>NUCLEOTIDE SEQUENCE [LARGE SCALE GENOMIC DNA]</scope>
    <source>
        <strain evidence="2 3">TI.1.05</strain>
    </source>
</reference>
<evidence type="ECO:0000259" key="1">
    <source>
        <dbReference type="Pfam" id="PF01882"/>
    </source>
</evidence>
<dbReference type="InterPro" id="IPR002881">
    <property type="entry name" value="DUF58"/>
</dbReference>
<dbReference type="InterPro" id="IPR036465">
    <property type="entry name" value="vWFA_dom_sf"/>
</dbReference>
<accession>A0ABU9GM11</accession>
<dbReference type="Proteomes" id="UP001369082">
    <property type="component" value="Unassembled WGS sequence"/>
</dbReference>
<name>A0ABU9GM11_9GAMM</name>
<comment type="caution">
    <text evidence="2">The sequence shown here is derived from an EMBL/GenBank/DDBJ whole genome shotgun (WGS) entry which is preliminary data.</text>
</comment>
<evidence type="ECO:0000313" key="3">
    <source>
        <dbReference type="Proteomes" id="UP001369082"/>
    </source>
</evidence>
<gene>
    <name evidence="2" type="ORF">V6256_01695</name>
</gene>
<protein>
    <submittedName>
        <fullName evidence="2">DUF58 domain-containing protein</fullName>
    </submittedName>
</protein>
<dbReference type="Pfam" id="PF01882">
    <property type="entry name" value="DUF58"/>
    <property type="match status" value="1"/>
</dbReference>
<sequence>MSTPKNSIFTNTPYTTGVDVQLSELLSYKQHGKMSLNAKRLPATRKLSGNYLSNIKGRGMEFAEVRHYQAGDDVRSIDWAVTARTGKAHTKLFQEEKERPVFLLVDLSDSMIFGSQFAFKSVQACHLAALLSWQTKQRNDRLGGIVFNQQNVAELKPTSRGKGLMSFLHHNQMLCQKVAFKQTQKQSLLLQLKRLSHLVQTGSQIHLISDFSQLDEGCYKLINLLRRHNQVTVWQITDPLEMQLPKKMLKANFKITSLKGSGFLRNKNQQHSYQTAAHERQQIMQRNLLKYGIAHYEVSAANPLLEQLNAYAQ</sequence>
<dbReference type="RefSeq" id="WP_341596259.1">
    <property type="nucleotide sequence ID" value="NZ_JBAKAZ010000004.1"/>
</dbReference>
<dbReference type="PANTHER" id="PTHR33608">
    <property type="entry name" value="BLL2464 PROTEIN"/>
    <property type="match status" value="1"/>
</dbReference>
<feature type="domain" description="DUF58" evidence="1">
    <location>
        <begin position="64"/>
        <end position="246"/>
    </location>
</feature>
<dbReference type="PANTHER" id="PTHR33608:SF12">
    <property type="entry name" value="DUF58 DOMAIN-CONTAINING PROTEIN"/>
    <property type="match status" value="1"/>
</dbReference>
<organism evidence="2 3">
    <name type="scientific">Psychromonas aquatilis</name>
    <dbReference type="NCBI Taxonomy" id="2005072"/>
    <lineage>
        <taxon>Bacteria</taxon>
        <taxon>Pseudomonadati</taxon>
        <taxon>Pseudomonadota</taxon>
        <taxon>Gammaproteobacteria</taxon>
        <taxon>Alteromonadales</taxon>
        <taxon>Psychromonadaceae</taxon>
        <taxon>Psychromonas</taxon>
    </lineage>
</organism>
<dbReference type="SUPFAM" id="SSF53300">
    <property type="entry name" value="vWA-like"/>
    <property type="match status" value="1"/>
</dbReference>
<evidence type="ECO:0000313" key="2">
    <source>
        <dbReference type="EMBL" id="MEL0628309.1"/>
    </source>
</evidence>
<proteinExistence type="predicted"/>
<keyword evidence="3" id="KW-1185">Reference proteome</keyword>
<dbReference type="EMBL" id="JBAKAZ010000004">
    <property type="protein sequence ID" value="MEL0628309.1"/>
    <property type="molecule type" value="Genomic_DNA"/>
</dbReference>